<evidence type="ECO:0000313" key="2">
    <source>
        <dbReference type="Proteomes" id="UP000593573"/>
    </source>
</evidence>
<reference evidence="1" key="2">
    <citation type="submission" date="2020-04" db="EMBL/GenBank/DDBJ databases">
        <authorList>
            <person name="Grover C.E."/>
            <person name="Arick M.A. II"/>
            <person name="Thrash A."/>
            <person name="Conover J.L."/>
            <person name="Sanders W.S."/>
            <person name="Peterson D.G."/>
            <person name="Scheffler J.A."/>
            <person name="Scheffler B.E."/>
            <person name="Wendel J.F."/>
        </authorList>
    </citation>
    <scope>NUCLEOTIDE SEQUENCE</scope>
    <source>
        <strain evidence="1">57</strain>
        <tissue evidence="1">Leaf</tissue>
    </source>
</reference>
<sequence>MESLADKKIIQGVMYVPADDW</sequence>
<reference evidence="1 2" key="1">
    <citation type="journal article" date="2019" name="Genome Biol. Evol.">
        <title>Insights into the evolution of the New World diploid cottons (Gossypium, subgenus Houzingenia) based on genome sequencing.</title>
        <authorList>
            <person name="Grover C.E."/>
            <person name="Arick M.A. 2nd"/>
            <person name="Thrash A."/>
            <person name="Conover J.L."/>
            <person name="Sanders W.S."/>
            <person name="Peterson D.G."/>
            <person name="Frelichowski J.E."/>
            <person name="Scheffler J.A."/>
            <person name="Scheffler B.E."/>
            <person name="Wendel J.F."/>
        </authorList>
    </citation>
    <scope>NUCLEOTIDE SEQUENCE [LARGE SCALE GENOMIC DNA]</scope>
    <source>
        <strain evidence="1">57</strain>
        <tissue evidence="1">Leaf</tissue>
    </source>
</reference>
<organism evidence="1 2">
    <name type="scientific">Gossypium klotzschianum</name>
    <dbReference type="NCBI Taxonomy" id="34286"/>
    <lineage>
        <taxon>Eukaryota</taxon>
        <taxon>Viridiplantae</taxon>
        <taxon>Streptophyta</taxon>
        <taxon>Embryophyta</taxon>
        <taxon>Tracheophyta</taxon>
        <taxon>Spermatophyta</taxon>
        <taxon>Magnoliopsida</taxon>
        <taxon>eudicotyledons</taxon>
        <taxon>Gunneridae</taxon>
        <taxon>Pentapetalae</taxon>
        <taxon>rosids</taxon>
        <taxon>malvids</taxon>
        <taxon>Malvales</taxon>
        <taxon>Malvaceae</taxon>
        <taxon>Malvoideae</taxon>
        <taxon>Gossypium</taxon>
    </lineage>
</organism>
<accession>A0A7J8VL82</accession>
<keyword evidence="2" id="KW-1185">Reference proteome</keyword>
<evidence type="ECO:0000313" key="1">
    <source>
        <dbReference type="EMBL" id="MBA0663508.1"/>
    </source>
</evidence>
<protein>
    <submittedName>
        <fullName evidence="1">Uncharacterized protein</fullName>
    </submittedName>
</protein>
<dbReference type="AlphaFoldDB" id="A0A7J8VL82"/>
<comment type="caution">
    <text evidence="1">The sequence shown here is derived from an EMBL/GenBank/DDBJ whole genome shotgun (WGS) entry which is preliminary data.</text>
</comment>
<proteinExistence type="predicted"/>
<dbReference type="EMBL" id="JABFAB010000011">
    <property type="protein sequence ID" value="MBA0663509.1"/>
    <property type="molecule type" value="Genomic_DNA"/>
</dbReference>
<dbReference type="EMBL" id="JABFAB010000011">
    <property type="protein sequence ID" value="MBA0663508.1"/>
    <property type="molecule type" value="Genomic_DNA"/>
</dbReference>
<name>A0A7J8VL82_9ROSI</name>
<dbReference type="Proteomes" id="UP000593573">
    <property type="component" value="Unassembled WGS sequence"/>
</dbReference>
<gene>
    <name evidence="1" type="ORF">Goklo_003622</name>
</gene>